<feature type="region of interest" description="Disordered" evidence="1">
    <location>
        <begin position="435"/>
        <end position="475"/>
    </location>
</feature>
<accession>A0A1Q9ER15</accession>
<sequence>MSSSRSTTLRVSVGGTEVSIEINPGREPASASSHDDREWEVVGEPEADRVGLPLELVPASGPVPLHLLRRARLATRSDWTPQRRLERAFEFGKQDAECALEGRYQAPRDSFPIQTAVYVILYDPSGSWPRITRSSTSYFRAVQETRGVWRKGIVSRGFPSLVEAEAYLLGASCQLPNEGIILALPVNSLPTEVLDEAAEAAGDGLVGPSWVTTIGAGEDAEPLEILLVEFRLSIRLQLERRNPRTRRPIVGFSQDLGALPDFRELDDAVSSWIETGEERLEEYFTAAEEPVMNALPAEAPPAPEQDGLMAVMAQLTEIKAAMDSRFAKLEGQVNQMRPNAAGKAGATAKAISKPPLPAAGGVGRLDPGQDRMEAVLDAVRNQVNPPPPRTPDEPGRTGETAVARELLQTPDGDGEKAAASTDDLLKIALVKMLQGSKQTKRSRKLPGLPSWEESESSDGEAKEGGAWSSTSKGGRGIEAVEKLNAAMRSHPEAYQERMESRMMRAIEASELTPMVPLQFAKTCPVGRSRTAGYCLQGFAQTHKLLLENKPKQARLHVLRMMSALEQFLIDENWAVASRITGMEEPPWGHWSTQDLGALRRQYVYTRLSEATWIGALINELKEEEWLVKKRAATPKAKGGGKAQGDQDGALPVVAERLSLPETVQVSDKDRCELFAVGKDEAKDRQILHRKRRNLREHHVAGASRDLPHGVLLCQLPLEGRRICACSVDDVKDFYHAYKASEARAKSSPVGPLFRSGEVAHLTAYQDALSKGRVRPGDMVACCFKGLGMGDHAAVDIAQESHVNLLRAYGAMRESEVLRYRDPVPHSESGFLEGIMIDDHLGLQMLEKKKTMKETLEQPGRDQEVFSAAETAYRNHGLQSHPKKKVRRGLHAKVWGAEIEGGKGLVGPARGRLLGLAKLSAEMAQAGPVDERVVEGVLGLWGFCAQFRRSGWDEEAVADLLDESEPEALNAVMRTEDLSLPEDHLEGEVVYIRVGHPKTRFFTPALFSRHLCDLVGLRPDIRHDEMDRQRNGNEAVLPVYHEWTVWFGLGDGTILPASQRSDARERERERAVDNAKHPSYNWQGDHPLWV</sequence>
<comment type="caution">
    <text evidence="2">The sequence shown here is derived from an EMBL/GenBank/DDBJ whole genome shotgun (WGS) entry which is preliminary data.</text>
</comment>
<feature type="region of interest" description="Disordered" evidence="1">
    <location>
        <begin position="1"/>
        <end position="38"/>
    </location>
</feature>
<evidence type="ECO:0000313" key="3">
    <source>
        <dbReference type="Proteomes" id="UP000186817"/>
    </source>
</evidence>
<keyword evidence="3" id="KW-1185">Reference proteome</keyword>
<feature type="region of interest" description="Disordered" evidence="1">
    <location>
        <begin position="1057"/>
        <end position="1089"/>
    </location>
</feature>
<feature type="compositionally biased region" description="Low complexity" evidence="1">
    <location>
        <begin position="1"/>
        <end position="13"/>
    </location>
</feature>
<dbReference type="Proteomes" id="UP000186817">
    <property type="component" value="Unassembled WGS sequence"/>
</dbReference>
<dbReference type="EMBL" id="LSRX01000088">
    <property type="protein sequence ID" value="OLQ09869.1"/>
    <property type="molecule type" value="Genomic_DNA"/>
</dbReference>
<dbReference type="OrthoDB" id="418896at2759"/>
<evidence type="ECO:0000313" key="2">
    <source>
        <dbReference type="EMBL" id="OLQ09869.1"/>
    </source>
</evidence>
<reference evidence="2 3" key="1">
    <citation type="submission" date="2016-02" db="EMBL/GenBank/DDBJ databases">
        <title>Genome analysis of coral dinoflagellate symbionts highlights evolutionary adaptations to a symbiotic lifestyle.</title>
        <authorList>
            <person name="Aranda M."/>
            <person name="Li Y."/>
            <person name="Liew Y.J."/>
            <person name="Baumgarten S."/>
            <person name="Simakov O."/>
            <person name="Wilson M."/>
            <person name="Piel J."/>
            <person name="Ashoor H."/>
            <person name="Bougouffa S."/>
            <person name="Bajic V.B."/>
            <person name="Ryu T."/>
            <person name="Ravasi T."/>
            <person name="Bayer T."/>
            <person name="Micklem G."/>
            <person name="Kim H."/>
            <person name="Bhak J."/>
            <person name="Lajeunesse T.C."/>
            <person name="Voolstra C.R."/>
        </authorList>
    </citation>
    <scope>NUCLEOTIDE SEQUENCE [LARGE SCALE GENOMIC DNA]</scope>
    <source>
        <strain evidence="2 3">CCMP2467</strain>
    </source>
</reference>
<organism evidence="2 3">
    <name type="scientific">Symbiodinium microadriaticum</name>
    <name type="common">Dinoflagellate</name>
    <name type="synonym">Zooxanthella microadriatica</name>
    <dbReference type="NCBI Taxonomy" id="2951"/>
    <lineage>
        <taxon>Eukaryota</taxon>
        <taxon>Sar</taxon>
        <taxon>Alveolata</taxon>
        <taxon>Dinophyceae</taxon>
        <taxon>Suessiales</taxon>
        <taxon>Symbiodiniaceae</taxon>
        <taxon>Symbiodinium</taxon>
    </lineage>
</organism>
<gene>
    <name evidence="2" type="ORF">AK812_SmicGene6481</name>
</gene>
<name>A0A1Q9ER15_SYMMI</name>
<protein>
    <submittedName>
        <fullName evidence="2">Uncharacterized protein</fullName>
    </submittedName>
</protein>
<dbReference type="AlphaFoldDB" id="A0A1Q9ER15"/>
<evidence type="ECO:0000256" key="1">
    <source>
        <dbReference type="SAM" id="MobiDB-lite"/>
    </source>
</evidence>
<proteinExistence type="predicted"/>
<feature type="compositionally biased region" description="Basic and acidic residues" evidence="1">
    <location>
        <begin position="1060"/>
        <end position="1075"/>
    </location>
</feature>